<comment type="caution">
    <text evidence="1">The sequence shown here is derived from an EMBL/GenBank/DDBJ whole genome shotgun (WGS) entry which is preliminary data.</text>
</comment>
<keyword evidence="2" id="KW-1185">Reference proteome</keyword>
<dbReference type="EMBL" id="WKJJ01000030">
    <property type="protein sequence ID" value="MRV76295.1"/>
    <property type="molecule type" value="Genomic_DNA"/>
</dbReference>
<reference evidence="1 2" key="1">
    <citation type="submission" date="2019-11" db="EMBL/GenBank/DDBJ databases">
        <title>Novel species isolated from a subtropical stream in China.</title>
        <authorList>
            <person name="Lu H."/>
        </authorList>
    </citation>
    <scope>NUCLEOTIDE SEQUENCE [LARGE SCALE GENOMIC DNA]</scope>
    <source>
        <strain evidence="1 2">FT92W</strain>
    </source>
</reference>
<evidence type="ECO:0000313" key="1">
    <source>
        <dbReference type="EMBL" id="MRV76295.1"/>
    </source>
</evidence>
<dbReference type="AlphaFoldDB" id="A0A7X2IUQ9"/>
<evidence type="ECO:0000313" key="2">
    <source>
        <dbReference type="Proteomes" id="UP000446768"/>
    </source>
</evidence>
<dbReference type="SUPFAM" id="SSF53955">
    <property type="entry name" value="Lysozyme-like"/>
    <property type="match status" value="1"/>
</dbReference>
<dbReference type="InterPro" id="IPR023346">
    <property type="entry name" value="Lysozyme-like_dom_sf"/>
</dbReference>
<dbReference type="Proteomes" id="UP000446768">
    <property type="component" value="Unassembled WGS sequence"/>
</dbReference>
<sequence>MKNANVSAFLKAVAEAEGGGYDFKYGAVRGKRNDPWRFTDMSTHPGPGSGGQSTAAGMYQITIDTWRDHAGKNMGLTDFTPRTQDLIAVDLLRHLGIIDKINAGDIAGAMPRAAGRWAALPEGPGRRNHYPKQPYVVYEKFLAMYKAAGGTGK</sequence>
<accession>A0A7X2IUQ9</accession>
<organism evidence="1 2">
    <name type="scientific">Pseudoduganella rivuli</name>
    <dbReference type="NCBI Taxonomy" id="2666085"/>
    <lineage>
        <taxon>Bacteria</taxon>
        <taxon>Pseudomonadati</taxon>
        <taxon>Pseudomonadota</taxon>
        <taxon>Betaproteobacteria</taxon>
        <taxon>Burkholderiales</taxon>
        <taxon>Oxalobacteraceae</taxon>
        <taxon>Telluria group</taxon>
        <taxon>Pseudoduganella</taxon>
    </lineage>
</organism>
<protein>
    <submittedName>
        <fullName evidence="1">Paar repeat-containing protein</fullName>
    </submittedName>
</protein>
<name>A0A7X2IUQ9_9BURK</name>
<proteinExistence type="predicted"/>
<gene>
    <name evidence="1" type="ORF">GJ700_31755</name>
</gene>
<dbReference type="Gene3D" id="1.10.530.10">
    <property type="match status" value="1"/>
</dbReference>